<dbReference type="PANTHER" id="PTHR31210">
    <property type="entry name" value="OS06G0731900 PROTEIN"/>
    <property type="match status" value="1"/>
</dbReference>
<dbReference type="SUPFAM" id="SSF53448">
    <property type="entry name" value="Nucleotide-diphospho-sugar transferases"/>
    <property type="match status" value="1"/>
</dbReference>
<dbReference type="RefSeq" id="WP_283269018.1">
    <property type="nucleotide sequence ID" value="NZ_CP125669.1"/>
</dbReference>
<protein>
    <submittedName>
        <fullName evidence="1">DUF707 domain-containing protein</fullName>
    </submittedName>
</protein>
<dbReference type="InterPro" id="IPR029044">
    <property type="entry name" value="Nucleotide-diphossugar_trans"/>
</dbReference>
<dbReference type="PANTHER" id="PTHR31210:SF43">
    <property type="entry name" value="STORAGE PROTEIN-RELATED"/>
    <property type="match status" value="1"/>
</dbReference>
<dbReference type="Proteomes" id="UP001229836">
    <property type="component" value="Chromosome"/>
</dbReference>
<evidence type="ECO:0000313" key="1">
    <source>
        <dbReference type="EMBL" id="WHP07361.1"/>
    </source>
</evidence>
<proteinExistence type="predicted"/>
<reference evidence="1 2" key="1">
    <citation type="submission" date="2023-05" db="EMBL/GenBank/DDBJ databases">
        <title>The complete genome of Acinetobacter sp. nov KCTC 92772.</title>
        <authorList>
            <person name="Zhou G."/>
        </authorList>
    </citation>
    <scope>NUCLEOTIDE SEQUENCE [LARGE SCALE GENOMIC DNA]</scope>
    <source>
        <strain evidence="1 2">KCTC 92772</strain>
    </source>
</reference>
<evidence type="ECO:0000313" key="2">
    <source>
        <dbReference type="Proteomes" id="UP001229836"/>
    </source>
</evidence>
<sequence>MKTLVVVRCGDNSLHPEWVNESSNFDVVLSYFGNDIQYNLDHIKFVHNFKGSKWQGLYDFFLNYPDLWQEYDYIWLPDDDLSTTAENLNIFFDLCHQYQFILAQPALTKNSYFTFGLLLQVSNFIYRETNFVEVMAPCFSKEAFKKVWQTFSENKSGWGLDALWPVMLENNGKIGIIDAAPVFHTRPVGVAGHGLGSNQESPYLEKNNLLKKYKIVIKNGCFSGLLENNQYIQNKKQLFDEIVKGVAPLRLKDIDSFNKVYNEVFYPEKSPYIRPRWKKILGVK</sequence>
<gene>
    <name evidence="1" type="ORF">QLH32_07895</name>
</gene>
<keyword evidence="2" id="KW-1185">Reference proteome</keyword>
<dbReference type="EMBL" id="CP125669">
    <property type="protein sequence ID" value="WHP07361.1"/>
    <property type="molecule type" value="Genomic_DNA"/>
</dbReference>
<dbReference type="Pfam" id="PF05212">
    <property type="entry name" value="DUF707"/>
    <property type="match status" value="1"/>
</dbReference>
<dbReference type="InterPro" id="IPR007877">
    <property type="entry name" value="DUF707"/>
</dbReference>
<name>A0ABY8S7A6_9GAMM</name>
<accession>A0ABY8S7A6</accession>
<organism evidence="1 2">
    <name type="scientific">Acinetobacter corruptisaponis</name>
    <dbReference type="NCBI Taxonomy" id="3045147"/>
    <lineage>
        <taxon>Bacteria</taxon>
        <taxon>Pseudomonadati</taxon>
        <taxon>Pseudomonadota</taxon>
        <taxon>Gammaproteobacteria</taxon>
        <taxon>Moraxellales</taxon>
        <taxon>Moraxellaceae</taxon>
        <taxon>Acinetobacter</taxon>
    </lineage>
</organism>